<proteinExistence type="predicted"/>
<organism evidence="4 5">
    <name type="scientific">Rhizorhabdus histidinilytica</name>
    <dbReference type="NCBI Taxonomy" id="439228"/>
    <lineage>
        <taxon>Bacteria</taxon>
        <taxon>Pseudomonadati</taxon>
        <taxon>Pseudomonadota</taxon>
        <taxon>Alphaproteobacteria</taxon>
        <taxon>Sphingomonadales</taxon>
        <taxon>Sphingomonadaceae</taxon>
        <taxon>Rhizorhabdus</taxon>
    </lineage>
</organism>
<keyword evidence="2" id="KW-0119">Carbohydrate metabolism</keyword>
<sequence length="302" mass="34685">MPLRKDIWRPAIVERRMSDIVAAGSIEGAPLRWLPALRPYSFLADPFGLWRDDRFHLFVERFDYRDRRGVIELIVHDAGLTPLYRCKILSERWHLSYPFVFEAEGQIWMLPEAHRSGGLTLYRCFDFPDRWQRAARIELDCVPVDATPFWHDGLWWLFYAAADDRHSKVAHLHVAFSERLTDGWRPHPANPVRRDPASARPGGTPILLDGRIMLPVQDCSRTYGGGIAMLAIERLTPDDFVAHVERSIAPPAGLHPFDEGMHTLSAAGEVTLIDVKRTMLSLHGLAIEARRETQRLFAPRRR</sequence>
<gene>
    <name evidence="4" type="ORF">SAMN06295920_104429</name>
</gene>
<keyword evidence="5" id="KW-1185">Reference proteome</keyword>
<evidence type="ECO:0000259" key="3">
    <source>
        <dbReference type="Pfam" id="PF24793"/>
    </source>
</evidence>
<protein>
    <recommendedName>
        <fullName evidence="3">Glucosamine inositolphosphorylceramide transferase 1 N-terminal domain-containing protein</fullName>
    </recommendedName>
</protein>
<dbReference type="GO" id="GO:0045493">
    <property type="term" value="P:xylan catabolic process"/>
    <property type="evidence" value="ECO:0007669"/>
    <property type="project" value="UniProtKB-KW"/>
</dbReference>
<dbReference type="Pfam" id="PF24793">
    <property type="entry name" value="GINT1_N"/>
    <property type="match status" value="1"/>
</dbReference>
<dbReference type="Proteomes" id="UP000189818">
    <property type="component" value="Unassembled WGS sequence"/>
</dbReference>
<evidence type="ECO:0000256" key="1">
    <source>
        <dbReference type="ARBA" id="ARBA00022651"/>
    </source>
</evidence>
<dbReference type="PANTHER" id="PTHR43772:SF2">
    <property type="entry name" value="PUTATIVE (AFU_ORTHOLOGUE AFUA_2G04480)-RELATED"/>
    <property type="match status" value="1"/>
</dbReference>
<keyword evidence="1" id="KW-0624">Polysaccharide degradation</keyword>
<dbReference type="InterPro" id="IPR052176">
    <property type="entry name" value="Glycosyl_Hydrlase_43_Enz"/>
</dbReference>
<dbReference type="Gene3D" id="2.115.10.20">
    <property type="entry name" value="Glycosyl hydrolase domain, family 43"/>
    <property type="match status" value="1"/>
</dbReference>
<name>A0A1T5CYT7_9SPHN</name>
<dbReference type="RefSeq" id="WP_079648311.1">
    <property type="nucleotide sequence ID" value="NZ_FUYM01000004.1"/>
</dbReference>
<feature type="domain" description="Glucosamine inositolphosphorylceramide transferase 1 N-terminal" evidence="3">
    <location>
        <begin position="39"/>
        <end position="241"/>
    </location>
</feature>
<keyword evidence="1" id="KW-0858">Xylan degradation</keyword>
<evidence type="ECO:0000313" key="4">
    <source>
        <dbReference type="EMBL" id="SKB64624.1"/>
    </source>
</evidence>
<dbReference type="InterPro" id="IPR023296">
    <property type="entry name" value="Glyco_hydro_beta-prop_sf"/>
</dbReference>
<evidence type="ECO:0000256" key="2">
    <source>
        <dbReference type="ARBA" id="ARBA00023277"/>
    </source>
</evidence>
<reference evidence="5" key="1">
    <citation type="submission" date="2017-02" db="EMBL/GenBank/DDBJ databases">
        <authorList>
            <person name="Varghese N."/>
            <person name="Submissions S."/>
        </authorList>
    </citation>
    <scope>NUCLEOTIDE SEQUENCE [LARGE SCALE GENOMIC DNA]</scope>
    <source>
        <strain evidence="5">UM2</strain>
    </source>
</reference>
<accession>A0A1T5CYT7</accession>
<dbReference type="PANTHER" id="PTHR43772">
    <property type="entry name" value="ENDO-1,4-BETA-XYLANASE"/>
    <property type="match status" value="1"/>
</dbReference>
<evidence type="ECO:0000313" key="5">
    <source>
        <dbReference type="Proteomes" id="UP000189818"/>
    </source>
</evidence>
<dbReference type="STRING" id="439228.SAMN06295920_104429"/>
<dbReference type="AlphaFoldDB" id="A0A1T5CYT7"/>
<dbReference type="EMBL" id="FUYM01000004">
    <property type="protein sequence ID" value="SKB64624.1"/>
    <property type="molecule type" value="Genomic_DNA"/>
</dbReference>
<dbReference type="SUPFAM" id="SSF75005">
    <property type="entry name" value="Arabinanase/levansucrase/invertase"/>
    <property type="match status" value="1"/>
</dbReference>
<dbReference type="OrthoDB" id="3771157at2"/>
<dbReference type="InterPro" id="IPR056442">
    <property type="entry name" value="GINT1_N"/>
</dbReference>